<sequence>MKERLHGFAIIGALFIFAGGILTFKSVSFGTSMAESWLVSQGGADSGHYQIVITSYINTFLVAGGVMLGFGLLLTTLITYKLIKPNEETKHG</sequence>
<dbReference type="AlphaFoldDB" id="A0A0D6Z6V3"/>
<feature type="transmembrane region" description="Helical" evidence="1">
    <location>
        <begin position="49"/>
        <end position="74"/>
    </location>
</feature>
<proteinExistence type="predicted"/>
<accession>A0A0D6Z6V3</accession>
<evidence type="ECO:0000313" key="2">
    <source>
        <dbReference type="EMBL" id="KIY21040.1"/>
    </source>
</evidence>
<evidence type="ECO:0000313" key="3">
    <source>
        <dbReference type="Proteomes" id="UP000032512"/>
    </source>
</evidence>
<feature type="transmembrane region" description="Helical" evidence="1">
    <location>
        <begin position="7"/>
        <end position="29"/>
    </location>
</feature>
<dbReference type="RefSeq" id="WP_044395470.1">
    <property type="nucleotide sequence ID" value="NZ_JXIQ01000133.1"/>
</dbReference>
<evidence type="ECO:0000256" key="1">
    <source>
        <dbReference type="SAM" id="Phobius"/>
    </source>
</evidence>
<keyword evidence="1" id="KW-0472">Membrane</keyword>
<dbReference type="PATRIC" id="fig|285983.3.peg.2245"/>
<dbReference type="EMBL" id="JXIQ01000133">
    <property type="protein sequence ID" value="KIY21040.1"/>
    <property type="molecule type" value="Genomic_DNA"/>
</dbReference>
<dbReference type="Proteomes" id="UP000032512">
    <property type="component" value="Unassembled WGS sequence"/>
</dbReference>
<organism evidence="2 3">
    <name type="scientific">Mesobacillus subterraneus</name>
    <dbReference type="NCBI Taxonomy" id="285983"/>
    <lineage>
        <taxon>Bacteria</taxon>
        <taxon>Bacillati</taxon>
        <taxon>Bacillota</taxon>
        <taxon>Bacilli</taxon>
        <taxon>Bacillales</taxon>
        <taxon>Bacillaceae</taxon>
        <taxon>Mesobacillus</taxon>
    </lineage>
</organism>
<name>A0A0D6Z6V3_9BACI</name>
<gene>
    <name evidence="2" type="ORF">UB32_15875</name>
</gene>
<protein>
    <submittedName>
        <fullName evidence="2">Uncharacterized protein</fullName>
    </submittedName>
</protein>
<keyword evidence="1" id="KW-0812">Transmembrane</keyword>
<dbReference type="OrthoDB" id="2429151at2"/>
<reference evidence="2 3" key="1">
    <citation type="submission" date="2015-01" db="EMBL/GenBank/DDBJ databases">
        <title>Draft genome sequences of the supercritical CO2 tolerant bacteria Bacillus subterraneus MITOT1 and Bacillus cereus MIT0214.</title>
        <authorList>
            <person name="Peet K.C."/>
            <person name="Thompson J.R."/>
        </authorList>
    </citation>
    <scope>NUCLEOTIDE SEQUENCE [LARGE SCALE GENOMIC DNA]</scope>
    <source>
        <strain evidence="2 3">MITOT1</strain>
    </source>
</reference>
<keyword evidence="1" id="KW-1133">Transmembrane helix</keyword>
<comment type="caution">
    <text evidence="2">The sequence shown here is derived from an EMBL/GenBank/DDBJ whole genome shotgun (WGS) entry which is preliminary data.</text>
</comment>
<keyword evidence="3" id="KW-1185">Reference proteome</keyword>